<evidence type="ECO:0000313" key="6">
    <source>
        <dbReference type="Proteomes" id="UP000233748"/>
    </source>
</evidence>
<comment type="function">
    <text evidence="2">Antitoxin component of a type II toxin-antitoxin (TA) system.</text>
</comment>
<keyword evidence="6" id="KW-1185">Reference proteome</keyword>
<dbReference type="Proteomes" id="UP000233748">
    <property type="component" value="Unassembled WGS sequence"/>
</dbReference>
<dbReference type="InterPro" id="IPR006442">
    <property type="entry name" value="Antitoxin_Phd/YefM"/>
</dbReference>
<evidence type="ECO:0000313" key="4">
    <source>
        <dbReference type="EMBL" id="PKV15066.1"/>
    </source>
</evidence>
<evidence type="ECO:0000256" key="2">
    <source>
        <dbReference type="RuleBase" id="RU362080"/>
    </source>
</evidence>
<dbReference type="EMBL" id="PHKW01000014">
    <property type="protein sequence ID" value="PKV15066.1"/>
    <property type="molecule type" value="Genomic_DNA"/>
</dbReference>
<comment type="similarity">
    <text evidence="1 2">Belongs to the phD/YefM antitoxin family.</text>
</comment>
<dbReference type="InterPro" id="IPR036165">
    <property type="entry name" value="YefM-like_sf"/>
</dbReference>
<protein>
    <recommendedName>
        <fullName evidence="2">Antitoxin</fullName>
    </recommendedName>
</protein>
<dbReference type="OrthoDB" id="8909832at2"/>
<dbReference type="SUPFAM" id="SSF143120">
    <property type="entry name" value="YefM-like"/>
    <property type="match status" value="1"/>
</dbReference>
<organism evidence="3 5">
    <name type="scientific">Xanthomonas prunicola</name>
    <dbReference type="NCBI Taxonomy" id="2053930"/>
    <lineage>
        <taxon>Bacteria</taxon>
        <taxon>Pseudomonadati</taxon>
        <taxon>Pseudomonadota</taxon>
        <taxon>Gammaproteobacteria</taxon>
        <taxon>Lysobacterales</taxon>
        <taxon>Lysobacteraceae</taxon>
        <taxon>Xanthomonas</taxon>
    </lineage>
</organism>
<dbReference type="Pfam" id="PF02604">
    <property type="entry name" value="PhdYeFM_antitox"/>
    <property type="match status" value="1"/>
</dbReference>
<evidence type="ECO:0000256" key="1">
    <source>
        <dbReference type="ARBA" id="ARBA00009981"/>
    </source>
</evidence>
<comment type="caution">
    <text evidence="3">The sequence shown here is derived from an EMBL/GenBank/DDBJ whole genome shotgun (WGS) entry which is preliminary data.</text>
</comment>
<dbReference type="Gene3D" id="3.40.1620.10">
    <property type="entry name" value="YefM-like domain"/>
    <property type="match status" value="1"/>
</dbReference>
<dbReference type="Proteomes" id="UP000233720">
    <property type="component" value="Unassembled WGS sequence"/>
</dbReference>
<dbReference type="NCBIfam" id="TIGR01552">
    <property type="entry name" value="phd_fam"/>
    <property type="match status" value="1"/>
</dbReference>
<dbReference type="AlphaFoldDB" id="A0A2N3RE43"/>
<gene>
    <name evidence="3" type="ORF">XpruCFBP8353_21465</name>
    <name evidence="4" type="ORF">XpruCFBP8354_21635</name>
</gene>
<accession>A0A2N3RE43</accession>
<evidence type="ECO:0000313" key="3">
    <source>
        <dbReference type="EMBL" id="PKV10765.1"/>
    </source>
</evidence>
<name>A0A2N3RE43_9XANT</name>
<dbReference type="EMBL" id="PHKV01000015">
    <property type="protein sequence ID" value="PKV10765.1"/>
    <property type="molecule type" value="Genomic_DNA"/>
</dbReference>
<evidence type="ECO:0000313" key="5">
    <source>
        <dbReference type="Proteomes" id="UP000233720"/>
    </source>
</evidence>
<dbReference type="RefSeq" id="WP_101365040.1">
    <property type="nucleotide sequence ID" value="NZ_PHKV01000015.1"/>
</dbReference>
<reference evidence="5 6" key="1">
    <citation type="submission" date="2017-11" db="EMBL/GenBank/DDBJ databases">
        <title>Xanthomonas prunicola sp. nov., a novel pathogen that affects nectarine (Prunus persica var. nectarine) trees.</title>
        <authorList>
            <person name="Lopez M."/>
            <person name="Lopez-Soriano P."/>
            <person name="Garita-Cambronero J."/>
            <person name="Beltran C."/>
            <person name="Taghouti G."/>
            <person name="Portier P."/>
            <person name="Cubero J."/>
            <person name="Fischer-Le Saux M."/>
            <person name="Marco-Noales E."/>
        </authorList>
    </citation>
    <scope>NUCLEOTIDE SEQUENCE [LARGE SCALE GENOMIC DNA]</scope>
    <source>
        <strain evidence="3 5">CFBP8353</strain>
        <strain evidence="4 6">CFBP8354</strain>
    </source>
</reference>
<proteinExistence type="inferred from homology"/>
<sequence length="114" mass="12092">MSRFQDLPELEKAPAADIKVKGWPSLMRKVRSHGAVVITNHNHPEAVVVDAEEYRRLVSQASAAAATSARAQSLQALQAKFDAHLSAATEGAGLAKAIATPARRGRKVTLGPSL</sequence>